<evidence type="ECO:0000313" key="2">
    <source>
        <dbReference type="EMBL" id="KAK3269310.1"/>
    </source>
</evidence>
<keyword evidence="3" id="KW-1185">Reference proteome</keyword>
<name>A0AAE0G171_9CHLO</name>
<protein>
    <submittedName>
        <fullName evidence="2">Uncharacterized protein</fullName>
    </submittedName>
</protein>
<evidence type="ECO:0000256" key="1">
    <source>
        <dbReference type="SAM" id="MobiDB-lite"/>
    </source>
</evidence>
<reference evidence="2 3" key="1">
    <citation type="journal article" date="2015" name="Genome Biol. Evol.">
        <title>Comparative Genomics of a Bacterivorous Green Alga Reveals Evolutionary Causalities and Consequences of Phago-Mixotrophic Mode of Nutrition.</title>
        <authorList>
            <person name="Burns J.A."/>
            <person name="Paasch A."/>
            <person name="Narechania A."/>
            <person name="Kim E."/>
        </authorList>
    </citation>
    <scope>NUCLEOTIDE SEQUENCE [LARGE SCALE GENOMIC DNA]</scope>
    <source>
        <strain evidence="2 3">PLY_AMNH</strain>
    </source>
</reference>
<sequence length="164" mass="18563">MIPEEHWPARKYTPELVARIQFGADPGFDNTWQHCLNRYPPEEVFAHVPQQEQPQAAAPTAIVHTTPYCLVVLTREGLDRNQMTAAVRDDALRRQRSGDPHWNVMLPDAPRVANKDEGEWEAMVEETMAEASLIAKGEEEGELDLADETMADPSEAVEKEKEEE</sequence>
<organism evidence="2 3">
    <name type="scientific">Cymbomonas tetramitiformis</name>
    <dbReference type="NCBI Taxonomy" id="36881"/>
    <lineage>
        <taxon>Eukaryota</taxon>
        <taxon>Viridiplantae</taxon>
        <taxon>Chlorophyta</taxon>
        <taxon>Pyramimonadophyceae</taxon>
        <taxon>Pyramimonadales</taxon>
        <taxon>Pyramimonadaceae</taxon>
        <taxon>Cymbomonas</taxon>
    </lineage>
</organism>
<accession>A0AAE0G171</accession>
<comment type="caution">
    <text evidence="2">The sequence shown here is derived from an EMBL/GenBank/DDBJ whole genome shotgun (WGS) entry which is preliminary data.</text>
</comment>
<dbReference type="Proteomes" id="UP001190700">
    <property type="component" value="Unassembled WGS sequence"/>
</dbReference>
<feature type="region of interest" description="Disordered" evidence="1">
    <location>
        <begin position="137"/>
        <end position="164"/>
    </location>
</feature>
<proteinExistence type="predicted"/>
<evidence type="ECO:0000313" key="3">
    <source>
        <dbReference type="Proteomes" id="UP001190700"/>
    </source>
</evidence>
<feature type="compositionally biased region" description="Acidic residues" evidence="1">
    <location>
        <begin position="139"/>
        <end position="150"/>
    </location>
</feature>
<gene>
    <name evidence="2" type="ORF">CYMTET_22245</name>
</gene>
<dbReference type="AlphaFoldDB" id="A0AAE0G171"/>
<dbReference type="EMBL" id="LGRX02011059">
    <property type="protein sequence ID" value="KAK3269310.1"/>
    <property type="molecule type" value="Genomic_DNA"/>
</dbReference>